<comment type="function">
    <text evidence="6">Probable component of a branched-chain amino-acid transport system.</text>
</comment>
<evidence type="ECO:0000256" key="7">
    <source>
        <dbReference type="ARBA" id="ARBA00072811"/>
    </source>
</evidence>
<evidence type="ECO:0000256" key="2">
    <source>
        <dbReference type="ARBA" id="ARBA00022448"/>
    </source>
</evidence>
<dbReference type="PANTHER" id="PTHR45772:SF3">
    <property type="entry name" value="ABC TRANSPORTER ATP-BINDING PROTEIN"/>
    <property type="match status" value="1"/>
</dbReference>
<gene>
    <name evidence="9" type="ORF">Natoc_0746</name>
</gene>
<dbReference type="PANTHER" id="PTHR45772">
    <property type="entry name" value="CONSERVED COMPONENT OF ABC TRANSPORTER FOR NATURAL AMINO ACIDS-RELATED"/>
    <property type="match status" value="1"/>
</dbReference>
<evidence type="ECO:0000259" key="8">
    <source>
        <dbReference type="PROSITE" id="PS50893"/>
    </source>
</evidence>
<comment type="similarity">
    <text evidence="1">Belongs to the ABC transporter superfamily.</text>
</comment>
<name>L0JXL4_9EURY</name>
<reference evidence="9 10" key="1">
    <citation type="submission" date="2012-11" db="EMBL/GenBank/DDBJ databases">
        <title>FINISHED of Natronococcus occultus SP4, DSM 3396.</title>
        <authorList>
            <consortium name="DOE Joint Genome Institute"/>
            <person name="Eisen J."/>
            <person name="Huntemann M."/>
            <person name="Wei C.-L."/>
            <person name="Han J."/>
            <person name="Detter J.C."/>
            <person name="Han C."/>
            <person name="Tapia R."/>
            <person name="Chen A."/>
            <person name="Kyrpides N."/>
            <person name="Mavromatis K."/>
            <person name="Markowitz V."/>
            <person name="Szeto E."/>
            <person name="Ivanova N."/>
            <person name="Mikhailova N."/>
            <person name="Ovchinnikova G."/>
            <person name="Pagani I."/>
            <person name="Pati A."/>
            <person name="Goodwin L."/>
            <person name="Nordberg H.P."/>
            <person name="Cantor M.N."/>
            <person name="Hua S.X."/>
            <person name="Woyke T."/>
            <person name="Eisen J."/>
            <person name="Klenk H.-P."/>
            <person name="Klenk H.-P."/>
        </authorList>
    </citation>
    <scope>NUCLEOTIDE SEQUENCE [LARGE SCALE GENOMIC DNA]</scope>
    <source>
        <strain evidence="9 10">SP4</strain>
    </source>
</reference>
<evidence type="ECO:0000313" key="9">
    <source>
        <dbReference type="EMBL" id="AGB36603.1"/>
    </source>
</evidence>
<dbReference type="Proteomes" id="UP000010878">
    <property type="component" value="Chromosome"/>
</dbReference>
<keyword evidence="4 9" id="KW-0067">ATP-binding</keyword>
<dbReference type="CDD" id="cd03219">
    <property type="entry name" value="ABC_Mj1267_LivG_branched"/>
    <property type="match status" value="1"/>
</dbReference>
<keyword evidence="3" id="KW-0547">Nucleotide-binding</keyword>
<dbReference type="AlphaFoldDB" id="L0JXL4"/>
<dbReference type="SMART" id="SM00382">
    <property type="entry name" value="AAA"/>
    <property type="match status" value="1"/>
</dbReference>
<dbReference type="SUPFAM" id="SSF52540">
    <property type="entry name" value="P-loop containing nucleoside triphosphate hydrolases"/>
    <property type="match status" value="1"/>
</dbReference>
<dbReference type="GO" id="GO:0016887">
    <property type="term" value="F:ATP hydrolysis activity"/>
    <property type="evidence" value="ECO:0007669"/>
    <property type="project" value="InterPro"/>
</dbReference>
<organism evidence="9 10">
    <name type="scientific">Natronococcus occultus SP4</name>
    <dbReference type="NCBI Taxonomy" id="694430"/>
    <lineage>
        <taxon>Archaea</taxon>
        <taxon>Methanobacteriati</taxon>
        <taxon>Methanobacteriota</taxon>
        <taxon>Stenosarchaea group</taxon>
        <taxon>Halobacteria</taxon>
        <taxon>Halobacteriales</taxon>
        <taxon>Natrialbaceae</taxon>
        <taxon>Natronococcus</taxon>
    </lineage>
</organism>
<sequence>MSETVTATSSDVSENDAILRTEGVTKKFGTLTAIDDVSIEIPADEITSVIGPNGAGKTTLFNLLTGKHEPTEGRIEFRNESIGGLAPHTIVDRGIVRSFQITNFFADLSALENVRIATQAHYTGFSPGDFTRHHASLEEPIEDAREVLERVHLTDVAHRSAANLSYGQRRHLEIGIALAADPELLLMDEPTAGMSPEETYEVVDLIETIAEDVTLVLIEHDTDIVMELSDQIAVLNEGELLSWGSPEEIKADERVQKAYLGGGGRE</sequence>
<feature type="domain" description="ABC transporter" evidence="8">
    <location>
        <begin position="19"/>
        <end position="262"/>
    </location>
</feature>
<evidence type="ECO:0000313" key="10">
    <source>
        <dbReference type="Proteomes" id="UP000010878"/>
    </source>
</evidence>
<dbReference type="EMBL" id="CP003929">
    <property type="protein sequence ID" value="AGB36603.1"/>
    <property type="molecule type" value="Genomic_DNA"/>
</dbReference>
<accession>L0JXL4</accession>
<dbReference type="GeneID" id="14405774"/>
<keyword evidence="5" id="KW-0029">Amino-acid transport</keyword>
<dbReference type="KEGG" id="nou:Natoc_0746"/>
<evidence type="ECO:0000256" key="3">
    <source>
        <dbReference type="ARBA" id="ARBA00022741"/>
    </source>
</evidence>
<evidence type="ECO:0000256" key="1">
    <source>
        <dbReference type="ARBA" id="ARBA00005417"/>
    </source>
</evidence>
<keyword evidence="10" id="KW-1185">Reference proteome</keyword>
<dbReference type="GO" id="GO:0005886">
    <property type="term" value="C:plasma membrane"/>
    <property type="evidence" value="ECO:0007669"/>
    <property type="project" value="TreeGrafter"/>
</dbReference>
<proteinExistence type="inferred from homology"/>
<dbReference type="Pfam" id="PF12399">
    <property type="entry name" value="BCA_ABC_TP_C"/>
    <property type="match status" value="1"/>
</dbReference>
<dbReference type="InterPro" id="IPR051120">
    <property type="entry name" value="ABC_AA/LPS_Transport"/>
</dbReference>
<dbReference type="InterPro" id="IPR027417">
    <property type="entry name" value="P-loop_NTPase"/>
</dbReference>
<dbReference type="HOGENOM" id="CLU_000604_1_2_2"/>
<dbReference type="GO" id="GO:0005524">
    <property type="term" value="F:ATP binding"/>
    <property type="evidence" value="ECO:0007669"/>
    <property type="project" value="UniProtKB-KW"/>
</dbReference>
<dbReference type="Pfam" id="PF00005">
    <property type="entry name" value="ABC_tran"/>
    <property type="match status" value="1"/>
</dbReference>
<dbReference type="InterPro" id="IPR003593">
    <property type="entry name" value="AAA+_ATPase"/>
</dbReference>
<evidence type="ECO:0000256" key="4">
    <source>
        <dbReference type="ARBA" id="ARBA00022840"/>
    </source>
</evidence>
<dbReference type="eggNOG" id="arCOG00926">
    <property type="taxonomic scope" value="Archaea"/>
</dbReference>
<dbReference type="Gene3D" id="3.40.50.300">
    <property type="entry name" value="P-loop containing nucleotide triphosphate hydrolases"/>
    <property type="match status" value="1"/>
</dbReference>
<keyword evidence="2" id="KW-0813">Transport</keyword>
<dbReference type="RefSeq" id="WP_015320057.1">
    <property type="nucleotide sequence ID" value="NC_019974.1"/>
</dbReference>
<evidence type="ECO:0000256" key="5">
    <source>
        <dbReference type="ARBA" id="ARBA00022970"/>
    </source>
</evidence>
<dbReference type="InterPro" id="IPR032823">
    <property type="entry name" value="BCA_ABC_TP_C"/>
</dbReference>
<dbReference type="InterPro" id="IPR003439">
    <property type="entry name" value="ABC_transporter-like_ATP-bd"/>
</dbReference>
<dbReference type="PROSITE" id="PS50893">
    <property type="entry name" value="ABC_TRANSPORTER_2"/>
    <property type="match status" value="1"/>
</dbReference>
<dbReference type="STRING" id="694430.Natoc_0746"/>
<protein>
    <recommendedName>
        <fullName evidence="7">Probable branched-chain amino acid transport ATP-binding protein LivG</fullName>
    </recommendedName>
</protein>
<dbReference type="GO" id="GO:0006865">
    <property type="term" value="P:amino acid transport"/>
    <property type="evidence" value="ECO:0007669"/>
    <property type="project" value="UniProtKB-KW"/>
</dbReference>
<dbReference type="OrthoDB" id="44250at2157"/>
<evidence type="ECO:0000256" key="6">
    <source>
        <dbReference type="ARBA" id="ARBA00056071"/>
    </source>
</evidence>
<dbReference type="FunFam" id="3.40.50.300:FF:000421">
    <property type="entry name" value="Branched-chain amino acid ABC transporter ATP-binding protein"/>
    <property type="match status" value="1"/>
</dbReference>